<accession>A0AA40HAC1</accession>
<feature type="signal peptide" evidence="1">
    <location>
        <begin position="1"/>
        <end position="29"/>
    </location>
</feature>
<keyword evidence="1" id="KW-0732">Signal</keyword>
<organism evidence="2 3">
    <name type="scientific">Cnephaeus nilssonii</name>
    <name type="common">Northern bat</name>
    <name type="synonym">Eptesicus nilssonii</name>
    <dbReference type="NCBI Taxonomy" id="3371016"/>
    <lineage>
        <taxon>Eukaryota</taxon>
        <taxon>Metazoa</taxon>
        <taxon>Chordata</taxon>
        <taxon>Craniata</taxon>
        <taxon>Vertebrata</taxon>
        <taxon>Euteleostomi</taxon>
        <taxon>Mammalia</taxon>
        <taxon>Eutheria</taxon>
        <taxon>Laurasiatheria</taxon>
        <taxon>Chiroptera</taxon>
        <taxon>Yangochiroptera</taxon>
        <taxon>Vespertilionidae</taxon>
        <taxon>Cnephaeus</taxon>
    </lineage>
</organism>
<reference evidence="2" key="1">
    <citation type="submission" date="2023-06" db="EMBL/GenBank/DDBJ databases">
        <title>Reference genome for the Northern bat (Eptesicus nilssonii), a most northern bat species.</title>
        <authorList>
            <person name="Laine V.N."/>
            <person name="Pulliainen A.T."/>
            <person name="Lilley T.M."/>
        </authorList>
    </citation>
    <scope>NUCLEOTIDE SEQUENCE</scope>
    <source>
        <strain evidence="2">BLF_Eptnil</strain>
        <tissue evidence="2">Kidney</tissue>
    </source>
</reference>
<evidence type="ECO:0000256" key="1">
    <source>
        <dbReference type="SAM" id="SignalP"/>
    </source>
</evidence>
<comment type="caution">
    <text evidence="2">The sequence shown here is derived from an EMBL/GenBank/DDBJ whole genome shotgun (WGS) entry which is preliminary data.</text>
</comment>
<dbReference type="Proteomes" id="UP001177744">
    <property type="component" value="Unassembled WGS sequence"/>
</dbReference>
<name>A0AA40HAC1_CNENI</name>
<keyword evidence="3" id="KW-1185">Reference proteome</keyword>
<proteinExistence type="predicted"/>
<dbReference type="EMBL" id="JAULJE010000028">
    <property type="protein sequence ID" value="KAK1327468.1"/>
    <property type="molecule type" value="Genomic_DNA"/>
</dbReference>
<evidence type="ECO:0000313" key="3">
    <source>
        <dbReference type="Proteomes" id="UP001177744"/>
    </source>
</evidence>
<gene>
    <name evidence="2" type="ORF">QTO34_012970</name>
</gene>
<evidence type="ECO:0000313" key="2">
    <source>
        <dbReference type="EMBL" id="KAK1327468.1"/>
    </source>
</evidence>
<feature type="chain" id="PRO_5041249622" evidence="1">
    <location>
        <begin position="30"/>
        <end position="67"/>
    </location>
</feature>
<protein>
    <submittedName>
        <fullName evidence="2">Uncharacterized protein</fullName>
    </submittedName>
</protein>
<dbReference type="AlphaFoldDB" id="A0AA40HAC1"/>
<sequence length="67" mass="7380">MVCVRFPGGSWMAALMVMLMALSPPLALARDTPGPPYSFPSYVITIPEIPKFTQTLSLEQIHGQDKM</sequence>